<protein>
    <submittedName>
        <fullName evidence="2">Uncharacterized protein</fullName>
    </submittedName>
</protein>
<name>A0A8S5U9Q5_9CAUD</name>
<proteinExistence type="predicted"/>
<organism evidence="2">
    <name type="scientific">Siphoviridae sp. ctKwa30</name>
    <dbReference type="NCBI Taxonomy" id="2825446"/>
    <lineage>
        <taxon>Viruses</taxon>
        <taxon>Duplodnaviria</taxon>
        <taxon>Heunggongvirae</taxon>
        <taxon>Uroviricota</taxon>
        <taxon>Caudoviricetes</taxon>
    </lineage>
</organism>
<evidence type="ECO:0000256" key="1">
    <source>
        <dbReference type="SAM" id="MobiDB-lite"/>
    </source>
</evidence>
<evidence type="ECO:0000313" key="2">
    <source>
        <dbReference type="EMBL" id="DAF91205.1"/>
    </source>
</evidence>
<feature type="region of interest" description="Disordered" evidence="1">
    <location>
        <begin position="36"/>
        <end position="66"/>
    </location>
</feature>
<reference evidence="2" key="1">
    <citation type="journal article" date="2021" name="Proc. Natl. Acad. Sci. U.S.A.">
        <title>A Catalog of Tens of Thousands of Viruses from Human Metagenomes Reveals Hidden Associations with Chronic Diseases.</title>
        <authorList>
            <person name="Tisza M.J."/>
            <person name="Buck C.B."/>
        </authorList>
    </citation>
    <scope>NUCLEOTIDE SEQUENCE</scope>
    <source>
        <strain evidence="2">CtKwa30</strain>
    </source>
</reference>
<accession>A0A8S5U9Q5</accession>
<dbReference type="EMBL" id="BK016046">
    <property type="protein sequence ID" value="DAF91205.1"/>
    <property type="molecule type" value="Genomic_DNA"/>
</dbReference>
<sequence length="66" mass="7744">MPTPQQLRLEVPDDRPCHDKAAREIVRQARQRALAFPTEAHDSQRRATRGLTYYPSIRKTNKETNR</sequence>